<reference evidence="2 3" key="1">
    <citation type="journal article" date="2016" name="Nat. Commun.">
        <title>Thousands of microbial genomes shed light on interconnected biogeochemical processes in an aquifer system.</title>
        <authorList>
            <person name="Anantharaman K."/>
            <person name="Brown C.T."/>
            <person name="Hug L.A."/>
            <person name="Sharon I."/>
            <person name="Castelle C.J."/>
            <person name="Probst A.J."/>
            <person name="Thomas B.C."/>
            <person name="Singh A."/>
            <person name="Wilkins M.J."/>
            <person name="Karaoz U."/>
            <person name="Brodie E.L."/>
            <person name="Williams K.H."/>
            <person name="Hubbard S.S."/>
            <person name="Banfield J.F."/>
        </authorList>
    </citation>
    <scope>NUCLEOTIDE SEQUENCE [LARGE SCALE GENOMIC DNA]</scope>
</reference>
<evidence type="ECO:0000256" key="1">
    <source>
        <dbReference type="SAM" id="MobiDB-lite"/>
    </source>
</evidence>
<feature type="region of interest" description="Disordered" evidence="1">
    <location>
        <begin position="56"/>
        <end position="85"/>
    </location>
</feature>
<dbReference type="AlphaFoldDB" id="A0A1G2LY73"/>
<proteinExistence type="predicted"/>
<sequence>MADGHVYSCEPEIFSRMRAMLEMKGYKNLAKLDNLEIWTIVSAYIKMLEEIKSEEAAAKEGEKTREKTEQTNEKDAGWFPGDCCD</sequence>
<gene>
    <name evidence="2" type="ORF">A3A10_00665</name>
</gene>
<name>A0A1G2LY73_9BACT</name>
<evidence type="ECO:0000313" key="3">
    <source>
        <dbReference type="Proteomes" id="UP000178116"/>
    </source>
</evidence>
<comment type="caution">
    <text evidence="2">The sequence shown here is derived from an EMBL/GenBank/DDBJ whole genome shotgun (WGS) entry which is preliminary data.</text>
</comment>
<dbReference type="Proteomes" id="UP000178116">
    <property type="component" value="Unassembled WGS sequence"/>
</dbReference>
<evidence type="ECO:0000313" key="2">
    <source>
        <dbReference type="EMBL" id="OHA15819.1"/>
    </source>
</evidence>
<dbReference type="EMBL" id="MHRA01000010">
    <property type="protein sequence ID" value="OHA15819.1"/>
    <property type="molecule type" value="Genomic_DNA"/>
</dbReference>
<feature type="compositionally biased region" description="Basic and acidic residues" evidence="1">
    <location>
        <begin position="56"/>
        <end position="76"/>
    </location>
</feature>
<accession>A0A1G2LY73</accession>
<protein>
    <submittedName>
        <fullName evidence="2">Uncharacterized protein</fullName>
    </submittedName>
</protein>
<organism evidence="2 3">
    <name type="scientific">Candidatus Tagabacteria bacterium RIFCSPLOWO2_01_FULL_42_9</name>
    <dbReference type="NCBI Taxonomy" id="1802296"/>
    <lineage>
        <taxon>Bacteria</taxon>
        <taxon>Candidatus Tagaibacteriota</taxon>
    </lineage>
</organism>